<evidence type="ECO:0000313" key="3">
    <source>
        <dbReference type="Proteomes" id="UP000828390"/>
    </source>
</evidence>
<dbReference type="Proteomes" id="UP000828390">
    <property type="component" value="Unassembled WGS sequence"/>
</dbReference>
<accession>A0A9D4FLT9</accession>
<evidence type="ECO:0000313" key="2">
    <source>
        <dbReference type="EMBL" id="KAH3801160.1"/>
    </source>
</evidence>
<evidence type="ECO:0000313" key="1">
    <source>
        <dbReference type="EMBL" id="KAH3801158.1"/>
    </source>
</evidence>
<keyword evidence="3" id="KW-1185">Reference proteome</keyword>
<proteinExistence type="predicted"/>
<name>A0A9D4FLT9_DREPO</name>
<gene>
    <name evidence="1" type="ORF">DPMN_154804</name>
    <name evidence="2" type="ORF">DPMN_154806</name>
</gene>
<reference evidence="2" key="2">
    <citation type="submission" date="2020-11" db="EMBL/GenBank/DDBJ databases">
        <authorList>
            <person name="McCartney M.A."/>
            <person name="Auch B."/>
            <person name="Kono T."/>
            <person name="Mallez S."/>
            <person name="Becker A."/>
            <person name="Gohl D.M."/>
            <person name="Silverstein K.A.T."/>
            <person name="Koren S."/>
            <person name="Bechman K.B."/>
            <person name="Herman A."/>
            <person name="Abrahante J.E."/>
            <person name="Garbe J."/>
        </authorList>
    </citation>
    <scope>NUCLEOTIDE SEQUENCE</scope>
    <source>
        <strain evidence="2">Duluth1</strain>
        <tissue evidence="2">Whole animal</tissue>
    </source>
</reference>
<protein>
    <submittedName>
        <fullName evidence="2">Uncharacterized protein</fullName>
    </submittedName>
</protein>
<dbReference type="EMBL" id="JAIWYP010000007">
    <property type="protein sequence ID" value="KAH3801158.1"/>
    <property type="molecule type" value="Genomic_DNA"/>
</dbReference>
<organism evidence="2 3">
    <name type="scientific">Dreissena polymorpha</name>
    <name type="common">Zebra mussel</name>
    <name type="synonym">Mytilus polymorpha</name>
    <dbReference type="NCBI Taxonomy" id="45954"/>
    <lineage>
        <taxon>Eukaryota</taxon>
        <taxon>Metazoa</taxon>
        <taxon>Spiralia</taxon>
        <taxon>Lophotrochozoa</taxon>
        <taxon>Mollusca</taxon>
        <taxon>Bivalvia</taxon>
        <taxon>Autobranchia</taxon>
        <taxon>Heteroconchia</taxon>
        <taxon>Euheterodonta</taxon>
        <taxon>Imparidentia</taxon>
        <taxon>Neoheterodontei</taxon>
        <taxon>Myida</taxon>
        <taxon>Dreissenoidea</taxon>
        <taxon>Dreissenidae</taxon>
        <taxon>Dreissena</taxon>
    </lineage>
</organism>
<dbReference type="EMBL" id="JAIWYP010000007">
    <property type="protein sequence ID" value="KAH3801160.1"/>
    <property type="molecule type" value="Genomic_DNA"/>
</dbReference>
<sequence length="74" mass="8342">MAVSSAKRRTWDVTREGRSVIYKRKRRGPRTDPCGTPEVIGTWSDIEPSYTTDGICQLGKTGSRIWSGQKHHVP</sequence>
<reference evidence="2" key="1">
    <citation type="journal article" date="2019" name="bioRxiv">
        <title>The Genome of the Zebra Mussel, Dreissena polymorpha: A Resource for Invasive Species Research.</title>
        <authorList>
            <person name="McCartney M.A."/>
            <person name="Auch B."/>
            <person name="Kono T."/>
            <person name="Mallez S."/>
            <person name="Zhang Y."/>
            <person name="Obille A."/>
            <person name="Becker A."/>
            <person name="Abrahante J.E."/>
            <person name="Garbe J."/>
            <person name="Badalamenti J.P."/>
            <person name="Herman A."/>
            <person name="Mangelson H."/>
            <person name="Liachko I."/>
            <person name="Sullivan S."/>
            <person name="Sone E.D."/>
            <person name="Koren S."/>
            <person name="Silverstein K.A.T."/>
            <person name="Beckman K.B."/>
            <person name="Gohl D.M."/>
        </authorList>
    </citation>
    <scope>NUCLEOTIDE SEQUENCE</scope>
    <source>
        <strain evidence="2">Duluth1</strain>
        <tissue evidence="2">Whole animal</tissue>
    </source>
</reference>
<comment type="caution">
    <text evidence="2">The sequence shown here is derived from an EMBL/GenBank/DDBJ whole genome shotgun (WGS) entry which is preliminary data.</text>
</comment>
<dbReference type="AlphaFoldDB" id="A0A9D4FLT9"/>